<dbReference type="Gene3D" id="3.40.50.11460">
    <property type="match status" value="1"/>
</dbReference>
<gene>
    <name evidence="6" type="ORF">ACFPL4_36330</name>
</gene>
<evidence type="ECO:0000259" key="5">
    <source>
        <dbReference type="PROSITE" id="PS52019"/>
    </source>
</evidence>
<reference evidence="7" key="1">
    <citation type="journal article" date="2019" name="Int. J. Syst. Evol. Microbiol.">
        <title>The Global Catalogue of Microorganisms (GCM) 10K type strain sequencing project: providing services to taxonomists for standard genome sequencing and annotation.</title>
        <authorList>
            <consortium name="The Broad Institute Genomics Platform"/>
            <consortium name="The Broad Institute Genome Sequencing Center for Infectious Disease"/>
            <person name="Wu L."/>
            <person name="Ma J."/>
        </authorList>
    </citation>
    <scope>NUCLEOTIDE SEQUENCE [LARGE SCALE GENOMIC DNA]</scope>
    <source>
        <strain evidence="7">ICMP 257</strain>
    </source>
</reference>
<dbReference type="Proteomes" id="UP001595908">
    <property type="component" value="Unassembled WGS sequence"/>
</dbReference>
<feature type="non-terminal residue" evidence="6">
    <location>
        <position position="1"/>
    </location>
</feature>
<dbReference type="SUPFAM" id="SSF51735">
    <property type="entry name" value="NAD(P)-binding Rossmann-fold domains"/>
    <property type="match status" value="2"/>
</dbReference>
<dbReference type="InterPro" id="IPR042104">
    <property type="entry name" value="PKS_dehydratase_sf"/>
</dbReference>
<dbReference type="Gene3D" id="3.40.50.720">
    <property type="entry name" value="NAD(P)-binding Rossmann-like Domain"/>
    <property type="match status" value="1"/>
</dbReference>
<feature type="region of interest" description="N-terminal hotdog fold" evidence="3">
    <location>
        <position position="1"/>
    </location>
</feature>
<dbReference type="RefSeq" id="WP_382064468.1">
    <property type="nucleotide sequence ID" value="NZ_JBHSJE010000039.1"/>
</dbReference>
<name>A0ABV9VKU8_STRAZ</name>
<dbReference type="InterPro" id="IPR050091">
    <property type="entry name" value="PKS_NRPS_Biosynth_Enz"/>
</dbReference>
<dbReference type="InterPro" id="IPR049551">
    <property type="entry name" value="PKS_DH_C"/>
</dbReference>
<evidence type="ECO:0000313" key="7">
    <source>
        <dbReference type="Proteomes" id="UP001595908"/>
    </source>
</evidence>
<evidence type="ECO:0000313" key="6">
    <source>
        <dbReference type="EMBL" id="MFC4983720.1"/>
    </source>
</evidence>
<dbReference type="Pfam" id="PF22953">
    <property type="entry name" value="SpnB_Rossmann"/>
    <property type="match status" value="1"/>
</dbReference>
<dbReference type="InterPro" id="IPR055123">
    <property type="entry name" value="SpnB-like_Rossmann"/>
</dbReference>
<dbReference type="InterPro" id="IPR049900">
    <property type="entry name" value="PKS_mFAS_DH"/>
</dbReference>
<evidence type="ECO:0000256" key="2">
    <source>
        <dbReference type="ARBA" id="ARBA00023268"/>
    </source>
</evidence>
<keyword evidence="2" id="KW-0511">Multifunctional enzyme</keyword>
<dbReference type="PANTHER" id="PTHR43775">
    <property type="entry name" value="FATTY ACID SYNTHASE"/>
    <property type="match status" value="1"/>
</dbReference>
<feature type="non-terminal residue" evidence="6">
    <location>
        <position position="385"/>
    </location>
</feature>
<dbReference type="Gene3D" id="3.10.129.110">
    <property type="entry name" value="Polyketide synthase dehydratase"/>
    <property type="match status" value="1"/>
</dbReference>
<protein>
    <submittedName>
        <fullName evidence="6">Polyketide synthase dehydratase domain-containing protein</fullName>
    </submittedName>
</protein>
<dbReference type="InterPro" id="IPR013968">
    <property type="entry name" value="PKS_KR"/>
</dbReference>
<dbReference type="PROSITE" id="PS52019">
    <property type="entry name" value="PKS_MFAS_DH"/>
    <property type="match status" value="1"/>
</dbReference>
<feature type="region of interest" description="C-terminal hotdog fold" evidence="3">
    <location>
        <begin position="1"/>
        <end position="113"/>
    </location>
</feature>
<dbReference type="Pfam" id="PF08659">
    <property type="entry name" value="KR"/>
    <property type="match status" value="1"/>
</dbReference>
<evidence type="ECO:0000256" key="4">
    <source>
        <dbReference type="SAM" id="MobiDB-lite"/>
    </source>
</evidence>
<comment type="caution">
    <text evidence="6">The sequence shown here is derived from an EMBL/GenBank/DDBJ whole genome shotgun (WGS) entry which is preliminary data.</text>
</comment>
<evidence type="ECO:0000256" key="1">
    <source>
        <dbReference type="ARBA" id="ARBA00022679"/>
    </source>
</evidence>
<feature type="region of interest" description="Disordered" evidence="4">
    <location>
        <begin position="272"/>
        <end position="294"/>
    </location>
</feature>
<sequence>LFQGLTALWHDGDDLYAEVSLPHDTDTTGHTLHPALLDAALHALLVADPDAPLRVPFSWSGVTVHAGGATRLRVRLRRNGPDTATLALADPTGAPVAGVAELVLRAADFTGPADASAGARDPLYVLRWREVPAELPTDATVPASSWAVLGKDGAAVAGRLGARAHHADLAGLRAALDAGAPVPSVVVLPVRERNDDVLAAAHASAEDTLAVVQEWLADERLADARLVVVTRGTVAAGREPVVTPSAVAVSTVWGLLRTAQAETAGHFTLVDLSPDPASDGGPDDLGEGGGPAAETGLLPAAVATGQEQLAVRDGLLFAPALTRAGAVAPGTAADAAARGRSFDPEGTVLITGGTGALGSLLARHLVTHHGARHLILTSRRGPDAP</sequence>
<keyword evidence="1" id="KW-0808">Transferase</keyword>
<keyword evidence="7" id="KW-1185">Reference proteome</keyword>
<feature type="domain" description="PKS/mFAS DH" evidence="5">
    <location>
        <begin position="1"/>
        <end position="113"/>
    </location>
</feature>
<accession>A0ABV9VKU8</accession>
<evidence type="ECO:0000256" key="3">
    <source>
        <dbReference type="PROSITE-ProRule" id="PRU01363"/>
    </source>
</evidence>
<dbReference type="InterPro" id="IPR036291">
    <property type="entry name" value="NAD(P)-bd_dom_sf"/>
</dbReference>
<dbReference type="Pfam" id="PF14765">
    <property type="entry name" value="PS-DH"/>
    <property type="match status" value="1"/>
</dbReference>
<organism evidence="6 7">
    <name type="scientific">Streptomyces atroolivaceus</name>
    <dbReference type="NCBI Taxonomy" id="66869"/>
    <lineage>
        <taxon>Bacteria</taxon>
        <taxon>Bacillati</taxon>
        <taxon>Actinomycetota</taxon>
        <taxon>Actinomycetes</taxon>
        <taxon>Kitasatosporales</taxon>
        <taxon>Streptomycetaceae</taxon>
        <taxon>Streptomyces</taxon>
    </lineage>
</organism>
<proteinExistence type="predicted"/>
<comment type="caution">
    <text evidence="3">Lacks conserved residue(s) required for the propagation of feature annotation.</text>
</comment>
<dbReference type="PANTHER" id="PTHR43775:SF51">
    <property type="entry name" value="INACTIVE PHENOLPHTHIOCEROL SYNTHESIS POLYKETIDE SYNTHASE TYPE I PKS1-RELATED"/>
    <property type="match status" value="1"/>
</dbReference>
<dbReference type="EMBL" id="JBHSJE010000039">
    <property type="protein sequence ID" value="MFC4983720.1"/>
    <property type="molecule type" value="Genomic_DNA"/>
</dbReference>